<dbReference type="InterPro" id="IPR013126">
    <property type="entry name" value="Hsp_70_fam"/>
</dbReference>
<dbReference type="CDD" id="cd10230">
    <property type="entry name" value="ASKHA_NBD_HSP70_HYOU1"/>
    <property type="match status" value="1"/>
</dbReference>
<evidence type="ECO:0000256" key="6">
    <source>
        <dbReference type="ARBA" id="ARBA00022840"/>
    </source>
</evidence>
<accession>A0A0K2TA14</accession>
<evidence type="ECO:0000256" key="11">
    <source>
        <dbReference type="SAM" id="SignalP"/>
    </source>
</evidence>
<keyword evidence="5" id="KW-0256">Endoplasmic reticulum</keyword>
<dbReference type="GO" id="GO:0030968">
    <property type="term" value="P:endoplasmic reticulum unfolded protein response"/>
    <property type="evidence" value="ECO:0007669"/>
    <property type="project" value="TreeGrafter"/>
</dbReference>
<proteinExistence type="inferred from homology"/>
<evidence type="ECO:0000256" key="2">
    <source>
        <dbReference type="ARBA" id="ARBA00007381"/>
    </source>
</evidence>
<evidence type="ECO:0000256" key="5">
    <source>
        <dbReference type="ARBA" id="ARBA00022824"/>
    </source>
</evidence>
<feature type="region of interest" description="Disordered" evidence="10">
    <location>
        <begin position="564"/>
        <end position="645"/>
    </location>
</feature>
<organism evidence="12">
    <name type="scientific">Lepeophtheirus salmonis</name>
    <name type="common">Salmon louse</name>
    <name type="synonym">Caligus salmonis</name>
    <dbReference type="NCBI Taxonomy" id="72036"/>
    <lineage>
        <taxon>Eukaryota</taxon>
        <taxon>Metazoa</taxon>
        <taxon>Ecdysozoa</taxon>
        <taxon>Arthropoda</taxon>
        <taxon>Crustacea</taxon>
        <taxon>Multicrustacea</taxon>
        <taxon>Hexanauplia</taxon>
        <taxon>Copepoda</taxon>
        <taxon>Siphonostomatoida</taxon>
        <taxon>Caligidae</taxon>
        <taxon>Lepeophtheirus</taxon>
    </lineage>
</organism>
<dbReference type="Gene3D" id="3.30.420.40">
    <property type="match status" value="2"/>
</dbReference>
<keyword evidence="6" id="KW-0067">ATP-binding</keyword>
<name>A0A0K2TA14_LEPSM</name>
<reference evidence="12" key="1">
    <citation type="submission" date="2014-05" db="EMBL/GenBank/DDBJ databases">
        <authorList>
            <person name="Chronopoulou M."/>
        </authorList>
    </citation>
    <scope>NUCLEOTIDE SEQUENCE</scope>
    <source>
        <tissue evidence="12">Whole organism</tissue>
    </source>
</reference>
<evidence type="ECO:0000256" key="3">
    <source>
        <dbReference type="ARBA" id="ARBA00022729"/>
    </source>
</evidence>
<dbReference type="PANTHER" id="PTHR45639">
    <property type="entry name" value="HSC70CB, ISOFORM G-RELATED"/>
    <property type="match status" value="1"/>
</dbReference>
<keyword evidence="3 11" id="KW-0732">Signal</keyword>
<dbReference type="GO" id="GO:0034663">
    <property type="term" value="C:endoplasmic reticulum chaperone complex"/>
    <property type="evidence" value="ECO:0007669"/>
    <property type="project" value="TreeGrafter"/>
</dbReference>
<keyword evidence="7" id="KW-0143">Chaperone</keyword>
<dbReference type="AlphaFoldDB" id="A0A0K2TA14"/>
<comment type="subcellular location">
    <subcellularLocation>
        <location evidence="1">Endoplasmic reticulum lumen</location>
    </subcellularLocation>
</comment>
<evidence type="ECO:0000313" key="12">
    <source>
        <dbReference type="EMBL" id="CDW22316.1"/>
    </source>
</evidence>
<dbReference type="SUPFAM" id="SSF100934">
    <property type="entry name" value="Heat shock protein 70kD (HSP70), C-terminal subdomain"/>
    <property type="match status" value="1"/>
</dbReference>
<dbReference type="PANTHER" id="PTHR45639:SF3">
    <property type="entry name" value="HYPOXIA UP-REGULATED PROTEIN 1"/>
    <property type="match status" value="1"/>
</dbReference>
<dbReference type="OrthoDB" id="10262720at2759"/>
<dbReference type="GO" id="GO:0140662">
    <property type="term" value="F:ATP-dependent protein folding chaperone"/>
    <property type="evidence" value="ECO:0007669"/>
    <property type="project" value="InterPro"/>
</dbReference>
<dbReference type="FunFam" id="3.30.30.30:FF:000004">
    <property type="entry name" value="hypoxia up-regulated protein 1"/>
    <property type="match status" value="1"/>
</dbReference>
<dbReference type="GO" id="GO:0005524">
    <property type="term" value="F:ATP binding"/>
    <property type="evidence" value="ECO:0007669"/>
    <property type="project" value="UniProtKB-KW"/>
</dbReference>
<dbReference type="EMBL" id="HACA01004955">
    <property type="protein sequence ID" value="CDW22316.1"/>
    <property type="molecule type" value="Transcribed_RNA"/>
</dbReference>
<evidence type="ECO:0000256" key="4">
    <source>
        <dbReference type="ARBA" id="ARBA00022741"/>
    </source>
</evidence>
<feature type="compositionally biased region" description="Acidic residues" evidence="10">
    <location>
        <begin position="952"/>
        <end position="990"/>
    </location>
</feature>
<dbReference type="GO" id="GO:0005788">
    <property type="term" value="C:endoplasmic reticulum lumen"/>
    <property type="evidence" value="ECO:0007669"/>
    <property type="project" value="UniProtKB-SubCell"/>
</dbReference>
<dbReference type="Gene3D" id="3.30.30.30">
    <property type="match status" value="1"/>
</dbReference>
<keyword evidence="9" id="KW-0175">Coiled coil</keyword>
<protein>
    <recommendedName>
        <fullName evidence="8">Hypoxia up-regulated protein 1</fullName>
    </recommendedName>
</protein>
<feature type="region of interest" description="Disordered" evidence="10">
    <location>
        <begin position="891"/>
        <end position="1011"/>
    </location>
</feature>
<dbReference type="Gene3D" id="3.90.640.10">
    <property type="entry name" value="Actin, Chain A, domain 4"/>
    <property type="match status" value="1"/>
</dbReference>
<evidence type="ECO:0000256" key="10">
    <source>
        <dbReference type="SAM" id="MobiDB-lite"/>
    </source>
</evidence>
<dbReference type="SUPFAM" id="SSF53067">
    <property type="entry name" value="Actin-like ATPase domain"/>
    <property type="match status" value="2"/>
</dbReference>
<dbReference type="Pfam" id="PF00012">
    <property type="entry name" value="HSP70"/>
    <property type="match status" value="1"/>
</dbReference>
<evidence type="ECO:0000256" key="7">
    <source>
        <dbReference type="ARBA" id="ARBA00023186"/>
    </source>
</evidence>
<dbReference type="Gene3D" id="2.60.34.10">
    <property type="entry name" value="Substrate Binding Domain Of DNAk, Chain A, domain 1"/>
    <property type="match status" value="1"/>
</dbReference>
<evidence type="ECO:0000256" key="8">
    <source>
        <dbReference type="ARBA" id="ARBA00040503"/>
    </source>
</evidence>
<feature type="compositionally biased region" description="Basic and acidic residues" evidence="10">
    <location>
        <begin position="991"/>
        <end position="1011"/>
    </location>
</feature>
<dbReference type="InterPro" id="IPR029047">
    <property type="entry name" value="HSP70_peptide-bd_sf"/>
</dbReference>
<feature type="coiled-coil region" evidence="9">
    <location>
        <begin position="679"/>
        <end position="706"/>
    </location>
</feature>
<comment type="similarity">
    <text evidence="2">Belongs to the heat shock protein 70 family.</text>
</comment>
<evidence type="ECO:0000256" key="9">
    <source>
        <dbReference type="SAM" id="Coils"/>
    </source>
</evidence>
<dbReference type="EMBL" id="HACA01004954">
    <property type="protein sequence ID" value="CDW22315.1"/>
    <property type="molecule type" value="Transcribed_RNA"/>
</dbReference>
<dbReference type="PRINTS" id="PR00301">
    <property type="entry name" value="HEATSHOCK70"/>
</dbReference>
<dbReference type="InterPro" id="IPR043129">
    <property type="entry name" value="ATPase_NBD"/>
</dbReference>
<evidence type="ECO:0000256" key="1">
    <source>
        <dbReference type="ARBA" id="ARBA00004319"/>
    </source>
</evidence>
<dbReference type="InterPro" id="IPR029048">
    <property type="entry name" value="HSP70_C_sf"/>
</dbReference>
<dbReference type="Gene3D" id="1.20.1270.10">
    <property type="match status" value="1"/>
</dbReference>
<sequence>MMMKNLMWICVSLFLASIPLSHSAAVMSVDLGSEWFKVAVVSPGVPMEIALNVESKRKTATTVSFRDGERAFGSEALQNCVKYPKTCYVYFIDLLAKSIDHPVVQNFKEKFPYYDLEEDPSTGGVRFKHAENEYYTPEELLSMILTHARSIAESYTGQKIKDAVYTVPVFFNEAERRSVLRASKMANLDCLQLISESIAVALNYGMFRRKEINSTAKNLILFDMGAQDTTVSVVAFQMMKTKERGFSETHPMAQILGVAYDRDLGGLDLQLKLRDLLGQKFNDLKKSKNDVRKNPRAMGKLFKEAGRVKNVLSANSKLYAQVENVMEDIDLKVPISREEFYELIPDFFYRSLRVFDDALKNAGGMKMEEISEVILVGAGTRIPKLQEVLAERVGFELSKNLNTDEAAAMGAVYKAADLSNGFKVKKFITKESVIFPIDVDFKRHFVDDDDKPQVKQVRRSLFGRSNNYPQKKIMTFNKFSDDFVFNVNLNDVAYLGEIEVSRIGGFNLTEVTVKGVKSALENNTGENIESKGVKAHFILNESGFITVSAIEAVFEQTISVEEQEAEEKNKLKESGAGGSKNDSDTEASDTWSKIGDTFSSLFGEKSKAEEKDEESSGDKKDDSIKEENGGSKKNGTKKEKVKEPKKPKIVIIKEPLEFEVVILNGAHPSEEAVNESIAKLRALDKKDDEKRERENAQNTLESFVIDMKDKLYQELYEKSSTEEEREKISNKLSEVSDWIDEEVGPYTETKLMQSKLTELHELTSSLFARVREHTERPEAFEVLRSMVNSSQFFLGKARNSAHWFKDNELDNFEKKISETLEWRDHVEKELSEQPMHEMPKTTVFMIAEKASELDREVKYLVNKAKIAKAAEEKEKLMKEAEELKIKADELKKKKKKKSKKTHENVAEPEEGSGDVDKSDDVKAETYQPDKETKTDEDVKETENEGKKVLEDIQIEPEEENKDDVDIEPEEENKEDIDIELEEENEDEESSEKETVKKEKPSSGEPKEKEEL</sequence>
<feature type="compositionally biased region" description="Basic and acidic residues" evidence="10">
    <location>
        <begin position="604"/>
        <end position="645"/>
    </location>
</feature>
<feature type="signal peptide" evidence="11">
    <location>
        <begin position="1"/>
        <end position="23"/>
    </location>
</feature>
<feature type="compositionally biased region" description="Basic and acidic residues" evidence="10">
    <location>
        <begin position="914"/>
        <end position="950"/>
    </location>
</feature>
<feature type="chain" id="PRO_5013456382" description="Hypoxia up-regulated protein 1" evidence="11">
    <location>
        <begin position="24"/>
        <end position="1011"/>
    </location>
</feature>
<keyword evidence="4" id="KW-0547">Nucleotide-binding</keyword>